<dbReference type="PANTHER" id="PTHR31194">
    <property type="entry name" value="SHN SHINE , DNA BINDING / TRANSCRIPTION FACTOR"/>
    <property type="match status" value="1"/>
</dbReference>
<feature type="domain" description="AP2/ERF" evidence="7">
    <location>
        <begin position="89"/>
        <end position="110"/>
    </location>
</feature>
<feature type="compositionally biased region" description="Low complexity" evidence="6">
    <location>
        <begin position="69"/>
        <end position="80"/>
    </location>
</feature>
<dbReference type="EMBL" id="LXQA010084177">
    <property type="protein sequence ID" value="MCI12437.1"/>
    <property type="molecule type" value="Genomic_DNA"/>
</dbReference>
<dbReference type="InterPro" id="IPR016177">
    <property type="entry name" value="DNA-bd_dom_sf"/>
</dbReference>
<evidence type="ECO:0000313" key="8">
    <source>
        <dbReference type="EMBL" id="MCI12437.1"/>
    </source>
</evidence>
<accession>A0A392PLC2</accession>
<evidence type="ECO:0000256" key="1">
    <source>
        <dbReference type="ARBA" id="ARBA00004123"/>
    </source>
</evidence>
<keyword evidence="3" id="KW-0238">DNA-binding</keyword>
<keyword evidence="9" id="KW-1185">Reference proteome</keyword>
<evidence type="ECO:0000256" key="3">
    <source>
        <dbReference type="ARBA" id="ARBA00023125"/>
    </source>
</evidence>
<feature type="region of interest" description="Disordered" evidence="6">
    <location>
        <begin position="63"/>
        <end position="97"/>
    </location>
</feature>
<evidence type="ECO:0000313" key="9">
    <source>
        <dbReference type="Proteomes" id="UP000265520"/>
    </source>
</evidence>
<keyword evidence="5" id="KW-0539">Nucleus</keyword>
<evidence type="ECO:0000259" key="7">
    <source>
        <dbReference type="PROSITE" id="PS51032"/>
    </source>
</evidence>
<dbReference type="InterPro" id="IPR050913">
    <property type="entry name" value="AP2/ERF_ERF"/>
</dbReference>
<evidence type="ECO:0000256" key="2">
    <source>
        <dbReference type="ARBA" id="ARBA00023015"/>
    </source>
</evidence>
<proteinExistence type="predicted"/>
<evidence type="ECO:0000256" key="4">
    <source>
        <dbReference type="ARBA" id="ARBA00023163"/>
    </source>
</evidence>
<organism evidence="8 9">
    <name type="scientific">Trifolium medium</name>
    <dbReference type="NCBI Taxonomy" id="97028"/>
    <lineage>
        <taxon>Eukaryota</taxon>
        <taxon>Viridiplantae</taxon>
        <taxon>Streptophyta</taxon>
        <taxon>Embryophyta</taxon>
        <taxon>Tracheophyta</taxon>
        <taxon>Spermatophyta</taxon>
        <taxon>Magnoliopsida</taxon>
        <taxon>eudicotyledons</taxon>
        <taxon>Gunneridae</taxon>
        <taxon>Pentapetalae</taxon>
        <taxon>rosids</taxon>
        <taxon>fabids</taxon>
        <taxon>Fabales</taxon>
        <taxon>Fabaceae</taxon>
        <taxon>Papilionoideae</taxon>
        <taxon>50 kb inversion clade</taxon>
        <taxon>NPAAA clade</taxon>
        <taxon>Hologalegina</taxon>
        <taxon>IRL clade</taxon>
        <taxon>Trifolieae</taxon>
        <taxon>Trifolium</taxon>
    </lineage>
</organism>
<feature type="non-terminal residue" evidence="8">
    <location>
        <position position="110"/>
    </location>
</feature>
<comment type="subcellular location">
    <subcellularLocation>
        <location evidence="1">Nucleus</location>
    </subcellularLocation>
</comment>
<dbReference type="GO" id="GO:0005634">
    <property type="term" value="C:nucleus"/>
    <property type="evidence" value="ECO:0007669"/>
    <property type="project" value="UniProtKB-SubCell"/>
</dbReference>
<dbReference type="PROSITE" id="PS51032">
    <property type="entry name" value="AP2_ERF"/>
    <property type="match status" value="1"/>
</dbReference>
<sequence length="110" mass="12488">MGPPPNRKQKLSYVSERTRRLKVVYDDPDATDSSSDEANYQPMMRKRVVLEFALPDVSVNETKVDNGLSKNKSSAKTTTTPIVKGKSSKHKGVRMRKWGRWAAEIRNPIK</sequence>
<protein>
    <submittedName>
        <fullName evidence="8">Ethylene-responsive transcription factor ERF118-like</fullName>
    </submittedName>
</protein>
<evidence type="ECO:0000256" key="6">
    <source>
        <dbReference type="SAM" id="MobiDB-lite"/>
    </source>
</evidence>
<comment type="caution">
    <text evidence="8">The sequence shown here is derived from an EMBL/GenBank/DDBJ whole genome shotgun (WGS) entry which is preliminary data.</text>
</comment>
<dbReference type="PIRSF" id="PIRSF038123">
    <property type="entry name" value="PTI6"/>
    <property type="match status" value="1"/>
</dbReference>
<feature type="compositionally biased region" description="Basic residues" evidence="6">
    <location>
        <begin position="86"/>
        <end position="97"/>
    </location>
</feature>
<keyword evidence="4" id="KW-0804">Transcription</keyword>
<dbReference type="InterPro" id="IPR001471">
    <property type="entry name" value="AP2/ERF_dom"/>
</dbReference>
<dbReference type="Proteomes" id="UP000265520">
    <property type="component" value="Unassembled WGS sequence"/>
</dbReference>
<name>A0A392PLC2_9FABA</name>
<dbReference type="AlphaFoldDB" id="A0A392PLC2"/>
<keyword evidence="2" id="KW-0805">Transcription regulation</keyword>
<reference evidence="8 9" key="1">
    <citation type="journal article" date="2018" name="Front. Plant Sci.">
        <title>Red Clover (Trifolium pratense) and Zigzag Clover (T. medium) - A Picture of Genomic Similarities and Differences.</title>
        <authorList>
            <person name="Dluhosova J."/>
            <person name="Istvanek J."/>
            <person name="Nedelnik J."/>
            <person name="Repkova J."/>
        </authorList>
    </citation>
    <scope>NUCLEOTIDE SEQUENCE [LARGE SCALE GENOMIC DNA]</scope>
    <source>
        <strain evidence="9">cv. 10/8</strain>
        <tissue evidence="8">Leaf</tissue>
    </source>
</reference>
<dbReference type="PANTHER" id="PTHR31194:SF202">
    <property type="entry name" value="ETHYLENE-RESPONSIVE TRANSCRIPTION FACTOR ERF070"/>
    <property type="match status" value="1"/>
</dbReference>
<evidence type="ECO:0000256" key="5">
    <source>
        <dbReference type="ARBA" id="ARBA00023242"/>
    </source>
</evidence>
<dbReference type="SUPFAM" id="SSF54171">
    <property type="entry name" value="DNA-binding domain"/>
    <property type="match status" value="1"/>
</dbReference>
<dbReference type="GO" id="GO:0003677">
    <property type="term" value="F:DNA binding"/>
    <property type="evidence" value="ECO:0007669"/>
    <property type="project" value="UniProtKB-KW"/>
</dbReference>
<dbReference type="GO" id="GO:0003700">
    <property type="term" value="F:DNA-binding transcription factor activity"/>
    <property type="evidence" value="ECO:0007669"/>
    <property type="project" value="InterPro"/>
</dbReference>